<comment type="function">
    <text evidence="3 4">Co-chaperone involved in the maturation of iron-sulfur cluster-containing proteins. Seems to help targeting proteins to be folded toward HscA.</text>
</comment>
<evidence type="ECO:0000313" key="7">
    <source>
        <dbReference type="Proteomes" id="UP000754644"/>
    </source>
</evidence>
<proteinExistence type="inferred from homology"/>
<keyword evidence="2 4" id="KW-0143">Chaperone</keyword>
<dbReference type="PANTHER" id="PTHR14021:SF15">
    <property type="entry name" value="IRON-SULFUR CLUSTER CO-CHAPERONE PROTEIN HSCB"/>
    <property type="match status" value="1"/>
</dbReference>
<dbReference type="Gene3D" id="1.20.1280.20">
    <property type="entry name" value="HscB, C-terminal domain"/>
    <property type="match status" value="1"/>
</dbReference>
<comment type="similarity">
    <text evidence="1 4">Belongs to the HscB family.</text>
</comment>
<dbReference type="PANTHER" id="PTHR14021">
    <property type="entry name" value="IRON-SULFUR CLUSTER CO-CHAPERONE PROTEIN HSCB"/>
    <property type="match status" value="1"/>
</dbReference>
<dbReference type="GO" id="GO:0051259">
    <property type="term" value="P:protein complex oligomerization"/>
    <property type="evidence" value="ECO:0007669"/>
    <property type="project" value="InterPro"/>
</dbReference>
<evidence type="ECO:0000256" key="3">
    <source>
        <dbReference type="ARBA" id="ARBA00025596"/>
    </source>
</evidence>
<sequence length="175" mass="20157">MNINFQDNFFAIFQLPVSYQVEPRVLDDRYRDLQRSVHPDKHVGASDQDRRLSMQWATVINEAYTTLKSPLKRAIYILKLKACDIEHNPTLPGEFLMAQIDLREELEDIGDEADGLTRLALFKAKIASGLAVLESDFAAQIDDQLAAAEQTTYKMQFMHKLYSEADRLEEKLLDY</sequence>
<dbReference type="InterPro" id="IPR004640">
    <property type="entry name" value="HscB"/>
</dbReference>
<dbReference type="GO" id="GO:0051087">
    <property type="term" value="F:protein-folding chaperone binding"/>
    <property type="evidence" value="ECO:0007669"/>
    <property type="project" value="InterPro"/>
</dbReference>
<dbReference type="GO" id="GO:0044571">
    <property type="term" value="P:[2Fe-2S] cluster assembly"/>
    <property type="evidence" value="ECO:0007669"/>
    <property type="project" value="InterPro"/>
</dbReference>
<dbReference type="NCBIfam" id="TIGR00714">
    <property type="entry name" value="hscB"/>
    <property type="match status" value="1"/>
</dbReference>
<dbReference type="PROSITE" id="PS50076">
    <property type="entry name" value="DNAJ_2"/>
    <property type="match status" value="1"/>
</dbReference>
<feature type="domain" description="J" evidence="5">
    <location>
        <begin position="8"/>
        <end position="80"/>
    </location>
</feature>
<dbReference type="InterPro" id="IPR036869">
    <property type="entry name" value="J_dom_sf"/>
</dbReference>
<dbReference type="Gene3D" id="1.10.287.110">
    <property type="entry name" value="DnaJ domain"/>
    <property type="match status" value="1"/>
</dbReference>
<evidence type="ECO:0000313" key="6">
    <source>
        <dbReference type="EMBL" id="NQV64027.1"/>
    </source>
</evidence>
<evidence type="ECO:0000256" key="1">
    <source>
        <dbReference type="ARBA" id="ARBA00010476"/>
    </source>
</evidence>
<protein>
    <recommendedName>
        <fullName evidence="4">Co-chaperone protein HscB homolog</fullName>
    </recommendedName>
</protein>
<dbReference type="SUPFAM" id="SSF46565">
    <property type="entry name" value="Chaperone J-domain"/>
    <property type="match status" value="1"/>
</dbReference>
<evidence type="ECO:0000259" key="5">
    <source>
        <dbReference type="PROSITE" id="PS50076"/>
    </source>
</evidence>
<evidence type="ECO:0000256" key="2">
    <source>
        <dbReference type="ARBA" id="ARBA00023186"/>
    </source>
</evidence>
<dbReference type="GO" id="GO:1990230">
    <property type="term" value="C:iron-sulfur cluster transfer complex"/>
    <property type="evidence" value="ECO:0007669"/>
    <property type="project" value="TreeGrafter"/>
</dbReference>
<name>A0A972VWU4_9GAMM</name>
<dbReference type="InterPro" id="IPR001623">
    <property type="entry name" value="DnaJ_domain"/>
</dbReference>
<comment type="subunit">
    <text evidence="4">Interacts with HscA and stimulates its ATPase activity.</text>
</comment>
<dbReference type="CDD" id="cd06257">
    <property type="entry name" value="DnaJ"/>
    <property type="match status" value="1"/>
</dbReference>
<dbReference type="SMART" id="SM00271">
    <property type="entry name" value="DnaJ"/>
    <property type="match status" value="1"/>
</dbReference>
<dbReference type="GO" id="GO:0001671">
    <property type="term" value="F:ATPase activator activity"/>
    <property type="evidence" value="ECO:0007669"/>
    <property type="project" value="InterPro"/>
</dbReference>
<dbReference type="InterPro" id="IPR036386">
    <property type="entry name" value="HscB_C_sf"/>
</dbReference>
<dbReference type="InterPro" id="IPR009073">
    <property type="entry name" value="HscB_oligo_C"/>
</dbReference>
<gene>
    <name evidence="4 6" type="primary">hscB</name>
    <name evidence="6" type="ORF">HQ497_01565</name>
</gene>
<evidence type="ECO:0000256" key="4">
    <source>
        <dbReference type="HAMAP-Rule" id="MF_00682"/>
    </source>
</evidence>
<dbReference type="SUPFAM" id="SSF47144">
    <property type="entry name" value="HSC20 (HSCB), C-terminal oligomerisation domain"/>
    <property type="match status" value="1"/>
</dbReference>
<organism evidence="6 7">
    <name type="scientific">SAR86 cluster bacterium</name>
    <dbReference type="NCBI Taxonomy" id="2030880"/>
    <lineage>
        <taxon>Bacteria</taxon>
        <taxon>Pseudomonadati</taxon>
        <taxon>Pseudomonadota</taxon>
        <taxon>Gammaproteobacteria</taxon>
        <taxon>SAR86 cluster</taxon>
    </lineage>
</organism>
<dbReference type="Pfam" id="PF07743">
    <property type="entry name" value="HSCB_C"/>
    <property type="match status" value="1"/>
</dbReference>
<dbReference type="EMBL" id="JABMOJ010000056">
    <property type="protein sequence ID" value="NQV64027.1"/>
    <property type="molecule type" value="Genomic_DNA"/>
</dbReference>
<accession>A0A972VWU4</accession>
<dbReference type="AlphaFoldDB" id="A0A972VWU4"/>
<dbReference type="HAMAP" id="MF_00682">
    <property type="entry name" value="HscB"/>
    <property type="match status" value="1"/>
</dbReference>
<comment type="caution">
    <text evidence="6">The sequence shown here is derived from an EMBL/GenBank/DDBJ whole genome shotgun (WGS) entry which is preliminary data.</text>
</comment>
<reference evidence="6" key="1">
    <citation type="submission" date="2020-05" db="EMBL/GenBank/DDBJ databases">
        <title>Sulfur intermediates as new biogeochemical hubs in an aquatic model microbial ecosystem.</title>
        <authorList>
            <person name="Vigneron A."/>
        </authorList>
    </citation>
    <scope>NUCLEOTIDE SEQUENCE</scope>
    <source>
        <strain evidence="6">Bin.250</strain>
    </source>
</reference>
<dbReference type="Proteomes" id="UP000754644">
    <property type="component" value="Unassembled WGS sequence"/>
</dbReference>
<dbReference type="GO" id="GO:0006457">
    <property type="term" value="P:protein folding"/>
    <property type="evidence" value="ECO:0007669"/>
    <property type="project" value="UniProtKB-UniRule"/>
</dbReference>